<gene>
    <name evidence="1" type="ORF">WJX72_000995</name>
</gene>
<dbReference type="AlphaFoldDB" id="A0AAW1P7J5"/>
<proteinExistence type="predicted"/>
<dbReference type="Proteomes" id="UP001489004">
    <property type="component" value="Unassembled WGS sequence"/>
</dbReference>
<protein>
    <submittedName>
        <fullName evidence="1">Uncharacterized protein</fullName>
    </submittedName>
</protein>
<comment type="caution">
    <text evidence="1">The sequence shown here is derived from an EMBL/GenBank/DDBJ whole genome shotgun (WGS) entry which is preliminary data.</text>
</comment>
<dbReference type="EMBL" id="JALJOR010000018">
    <property type="protein sequence ID" value="KAK9804200.1"/>
    <property type="molecule type" value="Genomic_DNA"/>
</dbReference>
<evidence type="ECO:0000313" key="2">
    <source>
        <dbReference type="Proteomes" id="UP001489004"/>
    </source>
</evidence>
<sequence>MAAKEPGEDSDALISRLVSKIADLEERLYASELSSEGLGGGLMAGLGRVSDFLKRDIWPHMPPGLR</sequence>
<evidence type="ECO:0000313" key="1">
    <source>
        <dbReference type="EMBL" id="KAK9804200.1"/>
    </source>
</evidence>
<accession>A0AAW1P7J5</accession>
<keyword evidence="2" id="KW-1185">Reference proteome</keyword>
<organism evidence="1 2">
    <name type="scientific">[Myrmecia] bisecta</name>
    <dbReference type="NCBI Taxonomy" id="41462"/>
    <lineage>
        <taxon>Eukaryota</taxon>
        <taxon>Viridiplantae</taxon>
        <taxon>Chlorophyta</taxon>
        <taxon>core chlorophytes</taxon>
        <taxon>Trebouxiophyceae</taxon>
        <taxon>Trebouxiales</taxon>
        <taxon>Trebouxiaceae</taxon>
        <taxon>Myrmecia</taxon>
    </lineage>
</organism>
<name>A0AAW1P7J5_9CHLO</name>
<reference evidence="1 2" key="1">
    <citation type="journal article" date="2024" name="Nat. Commun.">
        <title>Phylogenomics reveals the evolutionary origins of lichenization in chlorophyte algae.</title>
        <authorList>
            <person name="Puginier C."/>
            <person name="Libourel C."/>
            <person name="Otte J."/>
            <person name="Skaloud P."/>
            <person name="Haon M."/>
            <person name="Grisel S."/>
            <person name="Petersen M."/>
            <person name="Berrin J.G."/>
            <person name="Delaux P.M."/>
            <person name="Dal Grande F."/>
            <person name="Keller J."/>
        </authorList>
    </citation>
    <scope>NUCLEOTIDE SEQUENCE [LARGE SCALE GENOMIC DNA]</scope>
    <source>
        <strain evidence="1 2">SAG 2043</strain>
    </source>
</reference>